<reference evidence="2 3" key="1">
    <citation type="journal article" date="2021" name="Elife">
        <title>Chloroplast acquisition without the gene transfer in kleptoplastic sea slugs, Plakobranchus ocellatus.</title>
        <authorList>
            <person name="Maeda T."/>
            <person name="Takahashi S."/>
            <person name="Yoshida T."/>
            <person name="Shimamura S."/>
            <person name="Takaki Y."/>
            <person name="Nagai Y."/>
            <person name="Toyoda A."/>
            <person name="Suzuki Y."/>
            <person name="Arimoto A."/>
            <person name="Ishii H."/>
            <person name="Satoh N."/>
            <person name="Nishiyama T."/>
            <person name="Hasebe M."/>
            <person name="Maruyama T."/>
            <person name="Minagawa J."/>
            <person name="Obokata J."/>
            <person name="Shigenobu S."/>
        </authorList>
    </citation>
    <scope>NUCLEOTIDE SEQUENCE [LARGE SCALE GENOMIC DNA]</scope>
</reference>
<dbReference type="AlphaFoldDB" id="A0AAV4GHP1"/>
<protein>
    <submittedName>
        <fullName evidence="2">Uncharacterized protein</fullName>
    </submittedName>
</protein>
<evidence type="ECO:0000313" key="3">
    <source>
        <dbReference type="Proteomes" id="UP000762676"/>
    </source>
</evidence>
<comment type="caution">
    <text evidence="2">The sequence shown here is derived from an EMBL/GenBank/DDBJ whole genome shotgun (WGS) entry which is preliminary data.</text>
</comment>
<feature type="compositionally biased region" description="Polar residues" evidence="1">
    <location>
        <begin position="63"/>
        <end position="72"/>
    </location>
</feature>
<dbReference type="Proteomes" id="UP000762676">
    <property type="component" value="Unassembled WGS sequence"/>
</dbReference>
<proteinExistence type="predicted"/>
<keyword evidence="3" id="KW-1185">Reference proteome</keyword>
<sequence>MSTEALNEAVLKLGLTKKGRFQLMRTWSFHGKPAQDNSLLKNLSTGSLDGDTSDSSSRKAQLCDSSLDNTGSDPLDRKSYKVSLLCS</sequence>
<name>A0AAV4GHP1_9GAST</name>
<evidence type="ECO:0000256" key="1">
    <source>
        <dbReference type="SAM" id="MobiDB-lite"/>
    </source>
</evidence>
<accession>A0AAV4GHP1</accession>
<evidence type="ECO:0000313" key="2">
    <source>
        <dbReference type="EMBL" id="GFR83900.1"/>
    </source>
</evidence>
<gene>
    <name evidence="2" type="ORF">ElyMa_002404600</name>
</gene>
<feature type="compositionally biased region" description="Low complexity" evidence="1">
    <location>
        <begin position="43"/>
        <end position="55"/>
    </location>
</feature>
<dbReference type="EMBL" id="BMAT01004928">
    <property type="protein sequence ID" value="GFR83900.1"/>
    <property type="molecule type" value="Genomic_DNA"/>
</dbReference>
<organism evidence="2 3">
    <name type="scientific">Elysia marginata</name>
    <dbReference type="NCBI Taxonomy" id="1093978"/>
    <lineage>
        <taxon>Eukaryota</taxon>
        <taxon>Metazoa</taxon>
        <taxon>Spiralia</taxon>
        <taxon>Lophotrochozoa</taxon>
        <taxon>Mollusca</taxon>
        <taxon>Gastropoda</taxon>
        <taxon>Heterobranchia</taxon>
        <taxon>Euthyneura</taxon>
        <taxon>Panpulmonata</taxon>
        <taxon>Sacoglossa</taxon>
        <taxon>Placobranchoidea</taxon>
        <taxon>Plakobranchidae</taxon>
        <taxon>Elysia</taxon>
    </lineage>
</organism>
<feature type="region of interest" description="Disordered" evidence="1">
    <location>
        <begin position="32"/>
        <end position="87"/>
    </location>
</feature>